<name>A0A9P1CAZ8_9DINO</name>
<protein>
    <submittedName>
        <fullName evidence="2">Uncharacterized protein</fullName>
    </submittedName>
</protein>
<feature type="compositionally biased region" description="Basic and acidic residues" evidence="1">
    <location>
        <begin position="61"/>
        <end position="74"/>
    </location>
</feature>
<reference evidence="2" key="1">
    <citation type="submission" date="2022-10" db="EMBL/GenBank/DDBJ databases">
        <authorList>
            <person name="Chen Y."/>
            <person name="Dougan E. K."/>
            <person name="Chan C."/>
            <person name="Rhodes N."/>
            <person name="Thang M."/>
        </authorList>
    </citation>
    <scope>NUCLEOTIDE SEQUENCE</scope>
</reference>
<gene>
    <name evidence="2" type="ORF">C1SCF055_LOCUS15067</name>
</gene>
<dbReference type="EMBL" id="CAMXCT020001205">
    <property type="protein sequence ID" value="CAL1141198.1"/>
    <property type="molecule type" value="Genomic_DNA"/>
</dbReference>
<dbReference type="EMBL" id="CAMXCT010001205">
    <property type="protein sequence ID" value="CAI3987823.1"/>
    <property type="molecule type" value="Genomic_DNA"/>
</dbReference>
<feature type="region of interest" description="Disordered" evidence="1">
    <location>
        <begin position="132"/>
        <end position="254"/>
    </location>
</feature>
<feature type="compositionally biased region" description="Basic and acidic residues" evidence="1">
    <location>
        <begin position="154"/>
        <end position="173"/>
    </location>
</feature>
<keyword evidence="4" id="KW-1185">Reference proteome</keyword>
<organism evidence="2">
    <name type="scientific">Cladocopium goreaui</name>
    <dbReference type="NCBI Taxonomy" id="2562237"/>
    <lineage>
        <taxon>Eukaryota</taxon>
        <taxon>Sar</taxon>
        <taxon>Alveolata</taxon>
        <taxon>Dinophyceae</taxon>
        <taxon>Suessiales</taxon>
        <taxon>Symbiodiniaceae</taxon>
        <taxon>Cladocopium</taxon>
    </lineage>
</organism>
<sequence>MPNGHPSVESADGSSSSASVSGGSSTEEEEEVEVIENPPDRAAANASARPPEPRGSPPKSRGHDSPDEGWERPGKGSGKHTKGRGKSESKCGFCWKRVKGGPAAMKQHEWWSETCLAWQFHRSGYEWHKAKRMAAALKRQRMEEGSDSFADEPEPPRGRDREKKTKKESRVDKSWIPGPFAHSKRRQKDTVKGEKKKTKKSFKEKKEKKKGRKASATSSRSPVRDKRRRPPSSDSTDGPKKKGRDGAAKRNAPRTLGLLAVAEAMANVSADSEEHHSDIWNGVKEMLYHTAAFVDAAGTEEDAVAVYRFRSLLKAASTCNDERALKLPQHPKYADQLLIQCWVPAFGDSWQRSLRWAYALATELRYARKYLGVLVWLLSRAPGRTRENTWAKLSYNWLLQAEAAMLQKRQNGLTAS</sequence>
<feature type="compositionally biased region" description="Low complexity" evidence="1">
    <location>
        <begin position="7"/>
        <end position="25"/>
    </location>
</feature>
<evidence type="ECO:0000256" key="1">
    <source>
        <dbReference type="SAM" id="MobiDB-lite"/>
    </source>
</evidence>
<evidence type="ECO:0000313" key="2">
    <source>
        <dbReference type="EMBL" id="CAI3987823.1"/>
    </source>
</evidence>
<evidence type="ECO:0000313" key="4">
    <source>
        <dbReference type="Proteomes" id="UP001152797"/>
    </source>
</evidence>
<evidence type="ECO:0000313" key="3">
    <source>
        <dbReference type="EMBL" id="CAL4775135.1"/>
    </source>
</evidence>
<feature type="compositionally biased region" description="Basic and acidic residues" evidence="1">
    <location>
        <begin position="237"/>
        <end position="248"/>
    </location>
</feature>
<comment type="caution">
    <text evidence="2">The sequence shown here is derived from an EMBL/GenBank/DDBJ whole genome shotgun (WGS) entry which is preliminary data.</text>
</comment>
<proteinExistence type="predicted"/>
<feature type="region of interest" description="Disordered" evidence="1">
    <location>
        <begin position="1"/>
        <end position="94"/>
    </location>
</feature>
<dbReference type="AlphaFoldDB" id="A0A9P1CAZ8"/>
<reference evidence="3 4" key="2">
    <citation type="submission" date="2024-05" db="EMBL/GenBank/DDBJ databases">
        <authorList>
            <person name="Chen Y."/>
            <person name="Shah S."/>
            <person name="Dougan E. K."/>
            <person name="Thang M."/>
            <person name="Chan C."/>
        </authorList>
    </citation>
    <scope>NUCLEOTIDE SEQUENCE [LARGE SCALE GENOMIC DNA]</scope>
</reference>
<dbReference type="Proteomes" id="UP001152797">
    <property type="component" value="Unassembled WGS sequence"/>
</dbReference>
<feature type="compositionally biased region" description="Basic residues" evidence="1">
    <location>
        <begin position="194"/>
        <end position="213"/>
    </location>
</feature>
<dbReference type="EMBL" id="CAMXCT030001205">
    <property type="protein sequence ID" value="CAL4775135.1"/>
    <property type="molecule type" value="Genomic_DNA"/>
</dbReference>
<accession>A0A9P1CAZ8</accession>